<protein>
    <submittedName>
        <fullName evidence="2">Uncharacterized protein</fullName>
    </submittedName>
</protein>
<dbReference type="EMBL" id="VSRR010106467">
    <property type="protein sequence ID" value="MPC96561.1"/>
    <property type="molecule type" value="Genomic_DNA"/>
</dbReference>
<organism evidence="2 3">
    <name type="scientific">Portunus trituberculatus</name>
    <name type="common">Swimming crab</name>
    <name type="synonym">Neptunus trituberculatus</name>
    <dbReference type="NCBI Taxonomy" id="210409"/>
    <lineage>
        <taxon>Eukaryota</taxon>
        <taxon>Metazoa</taxon>
        <taxon>Ecdysozoa</taxon>
        <taxon>Arthropoda</taxon>
        <taxon>Crustacea</taxon>
        <taxon>Multicrustacea</taxon>
        <taxon>Malacostraca</taxon>
        <taxon>Eumalacostraca</taxon>
        <taxon>Eucarida</taxon>
        <taxon>Decapoda</taxon>
        <taxon>Pleocyemata</taxon>
        <taxon>Brachyura</taxon>
        <taxon>Eubrachyura</taxon>
        <taxon>Portunoidea</taxon>
        <taxon>Portunidae</taxon>
        <taxon>Portuninae</taxon>
        <taxon>Portunus</taxon>
    </lineage>
</organism>
<dbReference type="AlphaFoldDB" id="A0A5B7JEZ4"/>
<accession>A0A5B7JEZ4</accession>
<feature type="compositionally biased region" description="Basic and acidic residues" evidence="1">
    <location>
        <begin position="53"/>
        <end position="69"/>
    </location>
</feature>
<feature type="compositionally biased region" description="Pro residues" evidence="1">
    <location>
        <begin position="31"/>
        <end position="40"/>
    </location>
</feature>
<feature type="region of interest" description="Disordered" evidence="1">
    <location>
        <begin position="1"/>
        <end position="85"/>
    </location>
</feature>
<comment type="caution">
    <text evidence="2">The sequence shown here is derived from an EMBL/GenBank/DDBJ whole genome shotgun (WGS) entry which is preliminary data.</text>
</comment>
<name>A0A5B7JEZ4_PORTR</name>
<evidence type="ECO:0000256" key="1">
    <source>
        <dbReference type="SAM" id="MobiDB-lite"/>
    </source>
</evidence>
<evidence type="ECO:0000313" key="2">
    <source>
        <dbReference type="EMBL" id="MPC96561.1"/>
    </source>
</evidence>
<sequence>MTTASLHSRTAPFPGSNKGLLPLLRRRLRRPPVPELPPPISLASHGPRSLPRPPREPVHAQKTSRERPRPLHSTQKAFRREYASV</sequence>
<gene>
    <name evidence="2" type="ORF">E2C01_091825</name>
</gene>
<evidence type="ECO:0000313" key="3">
    <source>
        <dbReference type="Proteomes" id="UP000324222"/>
    </source>
</evidence>
<keyword evidence="3" id="KW-1185">Reference proteome</keyword>
<reference evidence="2 3" key="1">
    <citation type="submission" date="2019-05" db="EMBL/GenBank/DDBJ databases">
        <title>Another draft genome of Portunus trituberculatus and its Hox gene families provides insights of decapod evolution.</title>
        <authorList>
            <person name="Jeong J.-H."/>
            <person name="Song I."/>
            <person name="Kim S."/>
            <person name="Choi T."/>
            <person name="Kim D."/>
            <person name="Ryu S."/>
            <person name="Kim W."/>
        </authorList>
    </citation>
    <scope>NUCLEOTIDE SEQUENCE [LARGE SCALE GENOMIC DNA]</scope>
    <source>
        <tissue evidence="2">Muscle</tissue>
    </source>
</reference>
<dbReference type="Proteomes" id="UP000324222">
    <property type="component" value="Unassembled WGS sequence"/>
</dbReference>
<proteinExistence type="predicted"/>